<evidence type="ECO:0000313" key="12">
    <source>
        <dbReference type="EMBL" id="TRY69299.1"/>
    </source>
</evidence>
<keyword evidence="13" id="KW-1185">Reference proteome</keyword>
<keyword evidence="6 11" id="KW-0735">Signal-anchor</keyword>
<organism evidence="12 13">
    <name type="scientific">Tigriopus californicus</name>
    <name type="common">Marine copepod</name>
    <dbReference type="NCBI Taxonomy" id="6832"/>
    <lineage>
        <taxon>Eukaryota</taxon>
        <taxon>Metazoa</taxon>
        <taxon>Ecdysozoa</taxon>
        <taxon>Arthropoda</taxon>
        <taxon>Crustacea</taxon>
        <taxon>Multicrustacea</taxon>
        <taxon>Hexanauplia</taxon>
        <taxon>Copepoda</taxon>
        <taxon>Harpacticoida</taxon>
        <taxon>Harpacticidae</taxon>
        <taxon>Tigriopus</taxon>
    </lineage>
</organism>
<keyword evidence="8 11" id="KW-0333">Golgi apparatus</keyword>
<reference evidence="12 13" key="1">
    <citation type="journal article" date="2018" name="Nat. Ecol. Evol.">
        <title>Genomic signatures of mitonuclear coevolution across populations of Tigriopus californicus.</title>
        <authorList>
            <person name="Barreto F.S."/>
            <person name="Watson E.T."/>
            <person name="Lima T.G."/>
            <person name="Willett C.S."/>
            <person name="Edmands S."/>
            <person name="Li W."/>
            <person name="Burton R.S."/>
        </authorList>
    </citation>
    <scope>NUCLEOTIDE SEQUENCE [LARGE SCALE GENOMIC DNA]</scope>
    <source>
        <strain evidence="12 13">San Diego</strain>
    </source>
</reference>
<dbReference type="AlphaFoldDB" id="A0A553NV45"/>
<keyword evidence="7 11" id="KW-1133">Transmembrane helix</keyword>
<protein>
    <recommendedName>
        <fullName evidence="11">Hexosyltransferase</fullName>
        <ecNumber evidence="11">2.4.1.-</ecNumber>
    </recommendedName>
</protein>
<evidence type="ECO:0000256" key="10">
    <source>
        <dbReference type="ARBA" id="ARBA00023180"/>
    </source>
</evidence>
<evidence type="ECO:0000256" key="2">
    <source>
        <dbReference type="ARBA" id="ARBA00008661"/>
    </source>
</evidence>
<proteinExistence type="inferred from homology"/>
<dbReference type="GO" id="GO:0006493">
    <property type="term" value="P:protein O-linked glycosylation"/>
    <property type="evidence" value="ECO:0007669"/>
    <property type="project" value="TreeGrafter"/>
</dbReference>
<sequence>MNVPHASFFLKQGRFYVSVLSVGVLLLFIKELVFSRPKTSSASIEDETMSEWRRSPLWVEDQRPQINPHKFQYLKNHPYYCNNNEIDLLILVSSAPDHYEEREAIRATWAASGALEKYRTKVLFLLGQGKEQQTLVDQESNLCRDIIQEDFQDSYYNLTLKTVMGLKWTAIFCPQAKYVLKTDDDIFVNVPLLHAALKAQQTNQITGCIKNSPIHGFQPIPSGDNPQPMDMMPPAHPAFTAGAGYILPGPLIPELYIAALNTKFLPIEDVFTTGHCAKRIGAHPPLHDSRFSCGEMVTRECQMSKMFTGHKVTPEMQFSIFETLSEQICK</sequence>
<dbReference type="OrthoDB" id="5512589at2759"/>
<keyword evidence="9 11" id="KW-0472">Membrane</keyword>
<dbReference type="EMBL" id="VCGU01000010">
    <property type="protein sequence ID" value="TRY69299.1"/>
    <property type="molecule type" value="Genomic_DNA"/>
</dbReference>
<gene>
    <name evidence="12" type="ORF">TCAL_13481</name>
</gene>
<keyword evidence="5 11" id="KW-0812">Transmembrane</keyword>
<evidence type="ECO:0000256" key="4">
    <source>
        <dbReference type="ARBA" id="ARBA00022679"/>
    </source>
</evidence>
<evidence type="ECO:0000256" key="3">
    <source>
        <dbReference type="ARBA" id="ARBA00022676"/>
    </source>
</evidence>
<dbReference type="OMA" id="NFVSCIV"/>
<keyword evidence="3 11" id="KW-0328">Glycosyltransferase</keyword>
<evidence type="ECO:0000256" key="11">
    <source>
        <dbReference type="RuleBase" id="RU363063"/>
    </source>
</evidence>
<dbReference type="PANTHER" id="PTHR11214:SF314">
    <property type="entry name" value="HEXOSYLTRANSFERASE"/>
    <property type="match status" value="1"/>
</dbReference>
<dbReference type="Proteomes" id="UP000318571">
    <property type="component" value="Chromosome 1"/>
</dbReference>
<comment type="subcellular location">
    <subcellularLocation>
        <location evidence="1 11">Golgi apparatus membrane</location>
        <topology evidence="1 11">Single-pass type II membrane protein</topology>
    </subcellularLocation>
</comment>
<dbReference type="InterPro" id="IPR002659">
    <property type="entry name" value="Glyco_trans_31"/>
</dbReference>
<dbReference type="Gene3D" id="3.90.550.50">
    <property type="match status" value="1"/>
</dbReference>
<evidence type="ECO:0000256" key="7">
    <source>
        <dbReference type="ARBA" id="ARBA00022989"/>
    </source>
</evidence>
<dbReference type="GO" id="GO:0000139">
    <property type="term" value="C:Golgi membrane"/>
    <property type="evidence" value="ECO:0007669"/>
    <property type="project" value="UniProtKB-SubCell"/>
</dbReference>
<dbReference type="FunFam" id="3.90.550.50:FF:000001">
    <property type="entry name" value="Hexosyltransferase"/>
    <property type="match status" value="1"/>
</dbReference>
<comment type="similarity">
    <text evidence="2 11">Belongs to the glycosyltransferase 31 family.</text>
</comment>
<evidence type="ECO:0000256" key="9">
    <source>
        <dbReference type="ARBA" id="ARBA00023136"/>
    </source>
</evidence>
<keyword evidence="10" id="KW-0325">Glycoprotein</keyword>
<comment type="caution">
    <text evidence="12">The sequence shown here is derived from an EMBL/GenBank/DDBJ whole genome shotgun (WGS) entry which is preliminary data.</text>
</comment>
<dbReference type="PANTHER" id="PTHR11214">
    <property type="entry name" value="BETA-1,3-N-ACETYLGLUCOSAMINYLTRANSFERASE"/>
    <property type="match status" value="1"/>
</dbReference>
<evidence type="ECO:0000256" key="1">
    <source>
        <dbReference type="ARBA" id="ARBA00004323"/>
    </source>
</evidence>
<dbReference type="GO" id="GO:0016758">
    <property type="term" value="F:hexosyltransferase activity"/>
    <property type="evidence" value="ECO:0007669"/>
    <property type="project" value="InterPro"/>
</dbReference>
<evidence type="ECO:0000256" key="8">
    <source>
        <dbReference type="ARBA" id="ARBA00023034"/>
    </source>
</evidence>
<evidence type="ECO:0000313" key="13">
    <source>
        <dbReference type="Proteomes" id="UP000318571"/>
    </source>
</evidence>
<feature type="transmembrane region" description="Helical" evidence="11">
    <location>
        <begin position="15"/>
        <end position="33"/>
    </location>
</feature>
<accession>A0A553NV45</accession>
<evidence type="ECO:0000256" key="6">
    <source>
        <dbReference type="ARBA" id="ARBA00022968"/>
    </source>
</evidence>
<keyword evidence="4" id="KW-0808">Transferase</keyword>
<dbReference type="EC" id="2.4.1.-" evidence="11"/>
<dbReference type="Pfam" id="PF01762">
    <property type="entry name" value="Galactosyl_T"/>
    <property type="match status" value="1"/>
</dbReference>
<name>A0A553NV45_TIGCA</name>
<evidence type="ECO:0000256" key="5">
    <source>
        <dbReference type="ARBA" id="ARBA00022692"/>
    </source>
</evidence>